<feature type="domain" description="GCN5-related N-acetyltransferase-like" evidence="1">
    <location>
        <begin position="280"/>
        <end position="329"/>
    </location>
</feature>
<dbReference type="PANTHER" id="PTHR19288">
    <property type="entry name" value="4-NITROPHENYLPHOSPHATASE-RELATED"/>
    <property type="match status" value="1"/>
</dbReference>
<dbReference type="InterPro" id="IPR041065">
    <property type="entry name" value="GNAT-like"/>
</dbReference>
<evidence type="ECO:0000313" key="2">
    <source>
        <dbReference type="EMBL" id="MDA2808102.1"/>
    </source>
</evidence>
<dbReference type="RefSeq" id="WP_270680718.1">
    <property type="nucleotide sequence ID" value="NZ_JAQFWP010000072.1"/>
</dbReference>
<sequence length="329" mass="33430">MKPADLPLNALYDAALLDLDGVVYIGDRAVPAAPEAIAKARAAGMAAAFVTNNSSRTPSSIAERLTALGVPAAASDVVTSAEAAARLIAERFPAGAPVLVAGDTGLRWALIRRGMRPVTQAAEDPVAVVQGHSPRLGYDLVCQGALAVGRGALFVASNADATAPMGPGMVPGNGSFSRVIANATGVEPVVAGKPMRPLHEEGVARTGAERPLVVGDRLDTDIEGAHARGAASLLVLSGVTGARDLAAAPPERRPDHIAWDLSGLNEAHTGTDPLPDGAACAGWTARIRPDGLVALSGSGDRLDGLRAVCAATWTAPGADPRTALDRLGW</sequence>
<gene>
    <name evidence="2" type="ORF">O4U47_26570</name>
</gene>
<dbReference type="InterPro" id="IPR006357">
    <property type="entry name" value="HAD-SF_hydro_IIA"/>
</dbReference>
<keyword evidence="3" id="KW-1185">Reference proteome</keyword>
<dbReference type="Pfam" id="PF13344">
    <property type="entry name" value="Hydrolase_6"/>
    <property type="match status" value="1"/>
</dbReference>
<name>A0ABT4TTY4_9ACTN</name>
<dbReference type="GO" id="GO:0016787">
    <property type="term" value="F:hydrolase activity"/>
    <property type="evidence" value="ECO:0007669"/>
    <property type="project" value="UniProtKB-KW"/>
</dbReference>
<dbReference type="EMBL" id="JAQFWP010000072">
    <property type="protein sequence ID" value="MDA2808102.1"/>
    <property type="molecule type" value="Genomic_DNA"/>
</dbReference>
<keyword evidence="2" id="KW-0378">Hydrolase</keyword>
<dbReference type="Proteomes" id="UP001165685">
    <property type="component" value="Unassembled WGS sequence"/>
</dbReference>
<dbReference type="InterPro" id="IPR036412">
    <property type="entry name" value="HAD-like_sf"/>
</dbReference>
<dbReference type="PANTHER" id="PTHR19288:SF95">
    <property type="entry name" value="D-GLYCEROL 3-PHOSPHATE PHOSPHATASE"/>
    <property type="match status" value="1"/>
</dbReference>
<dbReference type="Pfam" id="PF13242">
    <property type="entry name" value="Hydrolase_like"/>
    <property type="match status" value="1"/>
</dbReference>
<dbReference type="SUPFAM" id="SSF56784">
    <property type="entry name" value="HAD-like"/>
    <property type="match status" value="1"/>
</dbReference>
<organism evidence="2 3">
    <name type="scientific">Nocardiopsis suaedae</name>
    <dbReference type="NCBI Taxonomy" id="3018444"/>
    <lineage>
        <taxon>Bacteria</taxon>
        <taxon>Bacillati</taxon>
        <taxon>Actinomycetota</taxon>
        <taxon>Actinomycetes</taxon>
        <taxon>Streptosporangiales</taxon>
        <taxon>Nocardiopsidaceae</taxon>
        <taxon>Nocardiopsis</taxon>
    </lineage>
</organism>
<protein>
    <submittedName>
        <fullName evidence="2">HAD-IIA family hydrolase</fullName>
    </submittedName>
</protein>
<accession>A0ABT4TTY4</accession>
<dbReference type="Pfam" id="PF18407">
    <property type="entry name" value="GNAT_like"/>
    <property type="match status" value="1"/>
</dbReference>
<comment type="caution">
    <text evidence="2">The sequence shown here is derived from an EMBL/GenBank/DDBJ whole genome shotgun (WGS) entry which is preliminary data.</text>
</comment>
<dbReference type="NCBIfam" id="TIGR01460">
    <property type="entry name" value="HAD-SF-IIA"/>
    <property type="match status" value="1"/>
</dbReference>
<dbReference type="Gene3D" id="3.40.50.1000">
    <property type="entry name" value="HAD superfamily/HAD-like"/>
    <property type="match status" value="2"/>
</dbReference>
<evidence type="ECO:0000313" key="3">
    <source>
        <dbReference type="Proteomes" id="UP001165685"/>
    </source>
</evidence>
<proteinExistence type="predicted"/>
<dbReference type="InterPro" id="IPR023214">
    <property type="entry name" value="HAD_sf"/>
</dbReference>
<reference evidence="2" key="1">
    <citation type="submission" date="2023-01" db="EMBL/GenBank/DDBJ databases">
        <title>Draft genome sequence of Nocardiopsis sp. LSu2-4 isolated from halophytes.</title>
        <authorList>
            <person name="Duangmal K."/>
            <person name="Chantavorakit T."/>
        </authorList>
    </citation>
    <scope>NUCLEOTIDE SEQUENCE</scope>
    <source>
        <strain evidence="2">LSu2-4</strain>
    </source>
</reference>
<evidence type="ECO:0000259" key="1">
    <source>
        <dbReference type="Pfam" id="PF18407"/>
    </source>
</evidence>